<reference evidence="3" key="1">
    <citation type="journal article" date="2019" name="Int. J. Syst. Evol. Microbiol.">
        <title>The Global Catalogue of Microorganisms (GCM) 10K type strain sequencing project: providing services to taxonomists for standard genome sequencing and annotation.</title>
        <authorList>
            <consortium name="The Broad Institute Genomics Platform"/>
            <consortium name="The Broad Institute Genome Sequencing Center for Infectious Disease"/>
            <person name="Wu L."/>
            <person name="Ma J."/>
        </authorList>
    </citation>
    <scope>NUCLEOTIDE SEQUENCE [LARGE SCALE GENOMIC DNA]</scope>
    <source>
        <strain evidence="3">CECT 7649</strain>
    </source>
</reference>
<protein>
    <recommendedName>
        <fullName evidence="4">Septum formation initiator</fullName>
    </recommendedName>
</protein>
<keyword evidence="3" id="KW-1185">Reference proteome</keyword>
<proteinExistence type="predicted"/>
<dbReference type="Proteomes" id="UP001596496">
    <property type="component" value="Unassembled WGS sequence"/>
</dbReference>
<gene>
    <name evidence="2" type="ORF">ACFQSB_01875</name>
</gene>
<sequence length="198" mass="19603">MNRRPLLVVGGWLVTAAVATGAGVVVTTFLGDAVTGSATRALSPADVRRSLDAAAPLSGGSPPSDGPAAAPSSSAAQAASSPDAASSPRSGAASAAPTATPLATLLATPSASPSGPVASPSTPAGTSKVIAARGGVVVARCEDGLVRLLSWTPAQGYEVKDAERGPRDKVRVRFEGESRTEIEVHCSGGRPVSRVKID</sequence>
<accession>A0ABW2NXR9</accession>
<name>A0ABW2NXR9_9ACTN</name>
<evidence type="ECO:0000313" key="2">
    <source>
        <dbReference type="EMBL" id="MFC7380935.1"/>
    </source>
</evidence>
<feature type="region of interest" description="Disordered" evidence="1">
    <location>
        <begin position="53"/>
        <end position="98"/>
    </location>
</feature>
<dbReference type="EMBL" id="JBHTCG010000001">
    <property type="protein sequence ID" value="MFC7380935.1"/>
    <property type="molecule type" value="Genomic_DNA"/>
</dbReference>
<comment type="caution">
    <text evidence="2">The sequence shown here is derived from an EMBL/GenBank/DDBJ whole genome shotgun (WGS) entry which is preliminary data.</text>
</comment>
<organism evidence="2 3">
    <name type="scientific">Sphaerisporangium rhizosphaerae</name>
    <dbReference type="NCBI Taxonomy" id="2269375"/>
    <lineage>
        <taxon>Bacteria</taxon>
        <taxon>Bacillati</taxon>
        <taxon>Actinomycetota</taxon>
        <taxon>Actinomycetes</taxon>
        <taxon>Streptosporangiales</taxon>
        <taxon>Streptosporangiaceae</taxon>
        <taxon>Sphaerisporangium</taxon>
    </lineage>
</organism>
<dbReference type="RefSeq" id="WP_380823918.1">
    <property type="nucleotide sequence ID" value="NZ_JBHTCG010000001.1"/>
</dbReference>
<evidence type="ECO:0000256" key="1">
    <source>
        <dbReference type="SAM" id="MobiDB-lite"/>
    </source>
</evidence>
<evidence type="ECO:0008006" key="4">
    <source>
        <dbReference type="Google" id="ProtNLM"/>
    </source>
</evidence>
<evidence type="ECO:0000313" key="3">
    <source>
        <dbReference type="Proteomes" id="UP001596496"/>
    </source>
</evidence>
<feature type="region of interest" description="Disordered" evidence="1">
    <location>
        <begin position="106"/>
        <end position="125"/>
    </location>
</feature>